<keyword evidence="3" id="KW-0862">Zinc</keyword>
<dbReference type="InterPro" id="IPR011042">
    <property type="entry name" value="6-blade_b-propeller_TolB-like"/>
</dbReference>
<gene>
    <name evidence="5" type="ORF">GCM10011380_09650</name>
</gene>
<dbReference type="AlphaFoldDB" id="A0A916SYC8"/>
<dbReference type="GO" id="GO:0005509">
    <property type="term" value="F:calcium ion binding"/>
    <property type="evidence" value="ECO:0007669"/>
    <property type="project" value="TreeGrafter"/>
</dbReference>
<feature type="domain" description="SMP-30/Gluconolactonase/LRE-like region" evidence="4">
    <location>
        <begin position="14"/>
        <end position="255"/>
    </location>
</feature>
<dbReference type="GO" id="GO:0019853">
    <property type="term" value="P:L-ascorbic acid biosynthetic process"/>
    <property type="evidence" value="ECO:0007669"/>
    <property type="project" value="TreeGrafter"/>
</dbReference>
<accession>A0A916SYC8</accession>
<dbReference type="EMBL" id="BMIH01000001">
    <property type="protein sequence ID" value="GGB22154.1"/>
    <property type="molecule type" value="Genomic_DNA"/>
</dbReference>
<feature type="binding site" evidence="3">
    <location>
        <position position="16"/>
    </location>
    <ligand>
        <name>a divalent metal cation</name>
        <dbReference type="ChEBI" id="CHEBI:60240"/>
    </ligand>
</feature>
<feature type="binding site" evidence="3">
    <location>
        <position position="197"/>
    </location>
    <ligand>
        <name>a divalent metal cation</name>
        <dbReference type="ChEBI" id="CHEBI:60240"/>
    </ligand>
</feature>
<dbReference type="InterPro" id="IPR013658">
    <property type="entry name" value="SGL"/>
</dbReference>
<organism evidence="5 6">
    <name type="scientific">Sphingomonas metalli</name>
    <dbReference type="NCBI Taxonomy" id="1779358"/>
    <lineage>
        <taxon>Bacteria</taxon>
        <taxon>Pseudomonadati</taxon>
        <taxon>Pseudomonadota</taxon>
        <taxon>Alphaproteobacteria</taxon>
        <taxon>Sphingomonadales</taxon>
        <taxon>Sphingomonadaceae</taxon>
        <taxon>Sphingomonas</taxon>
    </lineage>
</organism>
<evidence type="ECO:0000259" key="4">
    <source>
        <dbReference type="Pfam" id="PF08450"/>
    </source>
</evidence>
<keyword evidence="6" id="KW-1185">Reference proteome</keyword>
<feature type="binding site" evidence="3">
    <location>
        <position position="100"/>
    </location>
    <ligand>
        <name>substrate</name>
    </ligand>
</feature>
<dbReference type="RefSeq" id="WP_188657546.1">
    <property type="nucleotide sequence ID" value="NZ_BMIH01000001.1"/>
</dbReference>
<dbReference type="Proteomes" id="UP000623067">
    <property type="component" value="Unassembled WGS sequence"/>
</dbReference>
<evidence type="ECO:0000313" key="6">
    <source>
        <dbReference type="Proteomes" id="UP000623067"/>
    </source>
</evidence>
<dbReference type="PANTHER" id="PTHR10907:SF47">
    <property type="entry name" value="REGUCALCIN"/>
    <property type="match status" value="1"/>
</dbReference>
<evidence type="ECO:0000256" key="2">
    <source>
        <dbReference type="PIRSR" id="PIRSR605511-1"/>
    </source>
</evidence>
<dbReference type="Pfam" id="PF08450">
    <property type="entry name" value="SGL"/>
    <property type="match status" value="1"/>
</dbReference>
<evidence type="ECO:0000256" key="1">
    <source>
        <dbReference type="ARBA" id="ARBA00008853"/>
    </source>
</evidence>
<dbReference type="InterPro" id="IPR005511">
    <property type="entry name" value="SMP-30"/>
</dbReference>
<comment type="similarity">
    <text evidence="1">Belongs to the SMP-30/CGR1 family.</text>
</comment>
<feature type="active site" description="Proton donor/acceptor" evidence="2">
    <location>
        <position position="197"/>
    </location>
</feature>
<dbReference type="GO" id="GO:0004341">
    <property type="term" value="F:gluconolactonase activity"/>
    <property type="evidence" value="ECO:0007669"/>
    <property type="project" value="TreeGrafter"/>
</dbReference>
<evidence type="ECO:0000256" key="3">
    <source>
        <dbReference type="PIRSR" id="PIRSR605511-2"/>
    </source>
</evidence>
<dbReference type="PANTHER" id="PTHR10907">
    <property type="entry name" value="REGUCALCIN"/>
    <property type="match status" value="1"/>
</dbReference>
<keyword evidence="3" id="KW-0479">Metal-binding</keyword>
<feature type="binding site" evidence="3">
    <location>
        <position position="102"/>
    </location>
    <ligand>
        <name>substrate</name>
    </ligand>
</feature>
<dbReference type="PRINTS" id="PR01790">
    <property type="entry name" value="SMP30FAMILY"/>
</dbReference>
<proteinExistence type="inferred from homology"/>
<comment type="cofactor">
    <cofactor evidence="3">
        <name>Zn(2+)</name>
        <dbReference type="ChEBI" id="CHEBI:29105"/>
    </cofactor>
    <text evidence="3">Binds 1 divalent metal cation per subunit.</text>
</comment>
<protein>
    <submittedName>
        <fullName evidence="5">Calcium-binding protein</fullName>
    </submittedName>
</protein>
<reference evidence="5" key="2">
    <citation type="submission" date="2020-09" db="EMBL/GenBank/DDBJ databases">
        <authorList>
            <person name="Sun Q."/>
            <person name="Zhou Y."/>
        </authorList>
    </citation>
    <scope>NUCLEOTIDE SEQUENCE</scope>
    <source>
        <strain evidence="5">CGMCC 1.15330</strain>
    </source>
</reference>
<evidence type="ECO:0000313" key="5">
    <source>
        <dbReference type="EMBL" id="GGB22154.1"/>
    </source>
</evidence>
<comment type="caution">
    <text evidence="5">The sequence shown here is derived from an EMBL/GenBank/DDBJ whole genome shotgun (WGS) entry which is preliminary data.</text>
</comment>
<name>A0A916SYC8_9SPHN</name>
<reference evidence="5" key="1">
    <citation type="journal article" date="2014" name="Int. J. Syst. Evol. Microbiol.">
        <title>Complete genome sequence of Corynebacterium casei LMG S-19264T (=DSM 44701T), isolated from a smear-ripened cheese.</title>
        <authorList>
            <consortium name="US DOE Joint Genome Institute (JGI-PGF)"/>
            <person name="Walter F."/>
            <person name="Albersmeier A."/>
            <person name="Kalinowski J."/>
            <person name="Ruckert C."/>
        </authorList>
    </citation>
    <scope>NUCLEOTIDE SEQUENCE</scope>
    <source>
        <strain evidence="5">CGMCC 1.15330</strain>
    </source>
</reference>
<sequence length="285" mass="31038">MTAIKVPGSGRSVLGEGPSWSARENAVFWVDILGKRLNRLSLADGAVTGWDMPRNIGWVVERADRPGFIAGFDTGFVELDLDPFAIRPIADPEPDLPLNRMNDAKADPTGRIWAGTMPYSCEGDVGAFYRLDTDLSWTKVDAPYCIPNGPAIAADGRTMLHTDTARGTIYRYTIHDDGSLSPRTEFIRFEDDWGSPDGMTFDAEGCLWVGHWGTGQLSRFDPAGKRISFIAMPASQITSCTFAGPELDRMFVTSAADGRDDEPDAGALFEVEPGVKGLPTLPFRG</sequence>
<dbReference type="SUPFAM" id="SSF63829">
    <property type="entry name" value="Calcium-dependent phosphotriesterase"/>
    <property type="match status" value="1"/>
</dbReference>
<dbReference type="Gene3D" id="2.120.10.30">
    <property type="entry name" value="TolB, C-terminal domain"/>
    <property type="match status" value="1"/>
</dbReference>
<feature type="binding site" evidence="3">
    <location>
        <position position="148"/>
    </location>
    <ligand>
        <name>a divalent metal cation</name>
        <dbReference type="ChEBI" id="CHEBI:60240"/>
    </ligand>
</feature>